<feature type="transmembrane region" description="Helical" evidence="2">
    <location>
        <begin position="425"/>
        <end position="446"/>
    </location>
</feature>
<dbReference type="SUPFAM" id="SSF48371">
    <property type="entry name" value="ARM repeat"/>
    <property type="match status" value="1"/>
</dbReference>
<sequence>MANDWSVDVQVNGSETFAAKMEFLNKQLKMFSSVLAESAASMGKNAASVQDLLVKKQMLRNSIAVEQTAQEALREEYDRQSKKLEEQKKKYKELSETVAAGSDESAAAVNRAEEAYWKQSAAVSALRNQLYNVSTNIEKMSDEAAQVEGQTTGLGAFKTAIQHIADQARNGETTLGKFVAGAKNISAGLKVVGKAASGIAGAVGGAFQGIAGVSKKFAENFMDAEVIAELNGKKQELFRVLGDQAAPIAEVFSSSMESAKPAISQAINGLFSGDEVSGDALTSSLTGMFDGMIGGLTQQLPTFLNGLSGVLTSLMAALAAVLPSLTQTLLPAVMTALVGLVSALIGQLPALLPALLGAGLQLFLGLIQGLNQVVPLLMEQLPLLISSMSMVLLENIPQIISAGIQLLTGLVAGIAQSVPLLVGEILLLIPTVVASLIANLPALIIAGMQILLGLIEGIVQTIPVLIEQVIALIPVFVETLMQNLPAILSAGLEILLSLVAGIVQALPMLINSVVAMIPMIVKLIMDNLPQIIQAGIQILTAVTSGLVQAIPQLVGKLPEIIGKIVSAFANTNWLQVGIDLIKGIGRGLANAGGILWDMAKEACANVLKKIKGFFGIHSPSKVFRDQVGMNLAKGLGIGFLGEMDRVGEQMKNAIPTRFSGIVLAGGISPSTLAAASAGAPGGVVLNQTVNNYSPKALSPAETARLNRNAMRQMVMGVKFA</sequence>
<comment type="caution">
    <text evidence="3">The sequence shown here is derived from an EMBL/GenBank/DDBJ whole genome shotgun (WGS) entry which is preliminary data.</text>
</comment>
<reference evidence="3" key="1">
    <citation type="submission" date="2022-06" db="EMBL/GenBank/DDBJ databases">
        <title>Isolation of gut microbiota from human fecal samples.</title>
        <authorList>
            <person name="Pamer E.G."/>
            <person name="Barat B."/>
            <person name="Waligurski E."/>
            <person name="Medina S."/>
            <person name="Paddock L."/>
            <person name="Mostad J."/>
        </authorList>
    </citation>
    <scope>NUCLEOTIDE SEQUENCE</scope>
    <source>
        <strain evidence="3">DFI.7.96</strain>
    </source>
</reference>
<keyword evidence="2" id="KW-1133">Transmembrane helix</keyword>
<dbReference type="AlphaFoldDB" id="A0AAW5KBP1"/>
<gene>
    <name evidence="3" type="ORF">NE646_01730</name>
</gene>
<feature type="transmembrane region" description="Helical" evidence="2">
    <location>
        <begin position="399"/>
        <end position="419"/>
    </location>
</feature>
<evidence type="ECO:0000313" key="3">
    <source>
        <dbReference type="EMBL" id="MCQ4948389.1"/>
    </source>
</evidence>
<feature type="transmembrane region" description="Helical" evidence="2">
    <location>
        <begin position="303"/>
        <end position="322"/>
    </location>
</feature>
<dbReference type="RefSeq" id="WP_256135273.1">
    <property type="nucleotide sequence ID" value="NZ_JANGAB010000001.1"/>
</dbReference>
<proteinExistence type="predicted"/>
<dbReference type="EMBL" id="JANGAB010000001">
    <property type="protein sequence ID" value="MCQ4948389.1"/>
    <property type="molecule type" value="Genomic_DNA"/>
</dbReference>
<evidence type="ECO:0008006" key="5">
    <source>
        <dbReference type="Google" id="ProtNLM"/>
    </source>
</evidence>
<feature type="transmembrane region" description="Helical" evidence="2">
    <location>
        <begin position="458"/>
        <end position="477"/>
    </location>
</feature>
<dbReference type="InterPro" id="IPR016024">
    <property type="entry name" value="ARM-type_fold"/>
</dbReference>
<organism evidence="3 4">
    <name type="scientific">Bittarella massiliensis</name>
    <name type="common">ex Durand et al. 2017</name>
    <dbReference type="NCBI Taxonomy" id="1720313"/>
    <lineage>
        <taxon>Bacteria</taxon>
        <taxon>Bacillati</taxon>
        <taxon>Bacillota</taxon>
        <taxon>Clostridia</taxon>
        <taxon>Eubacteriales</taxon>
        <taxon>Oscillospiraceae</taxon>
        <taxon>Bittarella (ex Durand et al. 2017)</taxon>
    </lineage>
</organism>
<keyword evidence="2" id="KW-0812">Transmembrane</keyword>
<evidence type="ECO:0000256" key="1">
    <source>
        <dbReference type="SAM" id="Coils"/>
    </source>
</evidence>
<dbReference type="Proteomes" id="UP001205063">
    <property type="component" value="Unassembled WGS sequence"/>
</dbReference>
<protein>
    <recommendedName>
        <fullName evidence="5">Phage tail protein</fullName>
    </recommendedName>
</protein>
<name>A0AAW5KBP1_9FIRM</name>
<feature type="coiled-coil region" evidence="1">
    <location>
        <begin position="67"/>
        <end position="104"/>
    </location>
</feature>
<evidence type="ECO:0000256" key="2">
    <source>
        <dbReference type="SAM" id="Phobius"/>
    </source>
</evidence>
<feature type="transmembrane region" description="Helical" evidence="2">
    <location>
        <begin position="329"/>
        <end position="348"/>
    </location>
</feature>
<accession>A0AAW5KBP1</accession>
<evidence type="ECO:0000313" key="4">
    <source>
        <dbReference type="Proteomes" id="UP001205063"/>
    </source>
</evidence>
<keyword evidence="1" id="KW-0175">Coiled coil</keyword>
<keyword evidence="2" id="KW-0472">Membrane</keyword>